<dbReference type="Pfam" id="PF00384">
    <property type="entry name" value="Molybdopterin"/>
    <property type="match status" value="1"/>
</dbReference>
<evidence type="ECO:0000256" key="4">
    <source>
        <dbReference type="ARBA" id="ARBA00023004"/>
    </source>
</evidence>
<evidence type="ECO:0000313" key="8">
    <source>
        <dbReference type="Proteomes" id="UP000280792"/>
    </source>
</evidence>
<dbReference type="Gene3D" id="3.40.50.740">
    <property type="match status" value="1"/>
</dbReference>
<keyword evidence="3" id="KW-0560">Oxidoreductase</keyword>
<comment type="caution">
    <text evidence="7">The sequence shown here is derived from an EMBL/GenBank/DDBJ whole genome shotgun (WGS) entry which is preliminary data.</text>
</comment>
<evidence type="ECO:0000256" key="1">
    <source>
        <dbReference type="ARBA" id="ARBA00022485"/>
    </source>
</evidence>
<keyword evidence="8" id="KW-1185">Reference proteome</keyword>
<dbReference type="SUPFAM" id="SSF50692">
    <property type="entry name" value="ADC-like"/>
    <property type="match status" value="1"/>
</dbReference>
<dbReference type="InterPro" id="IPR009010">
    <property type="entry name" value="Asp_de-COase-like_dom_sf"/>
</dbReference>
<dbReference type="GO" id="GO:0016491">
    <property type="term" value="F:oxidoreductase activity"/>
    <property type="evidence" value="ECO:0007669"/>
    <property type="project" value="UniProtKB-KW"/>
</dbReference>
<dbReference type="Gene3D" id="3.40.228.10">
    <property type="entry name" value="Dimethylsulfoxide Reductase, domain 2"/>
    <property type="match status" value="1"/>
</dbReference>
<dbReference type="GO" id="GO:1990204">
    <property type="term" value="C:oxidoreductase complex"/>
    <property type="evidence" value="ECO:0007669"/>
    <property type="project" value="UniProtKB-ARBA"/>
</dbReference>
<accession>A0A3P3VP59</accession>
<evidence type="ECO:0000256" key="2">
    <source>
        <dbReference type="ARBA" id="ARBA00022723"/>
    </source>
</evidence>
<protein>
    <submittedName>
        <fullName evidence="7">Molybdopterin oxidoreductase family protein</fullName>
    </submittedName>
</protein>
<dbReference type="InterPro" id="IPR050123">
    <property type="entry name" value="Prok_molybdopt-oxidoreductase"/>
</dbReference>
<dbReference type="Gene3D" id="2.20.25.90">
    <property type="entry name" value="ADC-like domains"/>
    <property type="match status" value="1"/>
</dbReference>
<dbReference type="Proteomes" id="UP000280792">
    <property type="component" value="Unassembled WGS sequence"/>
</dbReference>
<dbReference type="Pfam" id="PF04879">
    <property type="entry name" value="Molybdop_Fe4S4"/>
    <property type="match status" value="1"/>
</dbReference>
<dbReference type="InterPro" id="IPR006963">
    <property type="entry name" value="Mopterin_OxRdtase_4Fe-4S_dom"/>
</dbReference>
<dbReference type="GO" id="GO:0051539">
    <property type="term" value="F:4 iron, 4 sulfur cluster binding"/>
    <property type="evidence" value="ECO:0007669"/>
    <property type="project" value="UniProtKB-KW"/>
</dbReference>
<dbReference type="Pfam" id="PF01568">
    <property type="entry name" value="Molydop_binding"/>
    <property type="match status" value="1"/>
</dbReference>
<keyword evidence="5" id="KW-0411">Iron-sulfur</keyword>
<dbReference type="CDD" id="cd02782">
    <property type="entry name" value="MopB_CT_1"/>
    <property type="match status" value="1"/>
</dbReference>
<feature type="domain" description="4Fe-4S Mo/W bis-MGD-type" evidence="6">
    <location>
        <begin position="5"/>
        <end position="61"/>
    </location>
</feature>
<sequence>MSSNEQTHYRACHLCEAICGLKIITRGEQVVSIKGDEQDPLGRGHICPKAVALQDLHEDPDRLVKPLKRNGDQWLEIEWEQAFEEAAKGLAAVQERYGADAIATYQGNPNAHNIGAITHAKLVTKQIKTRNRYSATSVDQLPHHLSSLWLYGHQFLIPVPDIDRTDYLLMLGGNPMASNGSIMTVPDFRKRVKALQARGGQMVVVDPRRTETAEIANQHHFIRPESDALLLLAILNQMLEQGCRGRGEVGERLRGLEAVAQRIKAFTPQRVSERTGIAATEIEAMARALRSERALCYGRMGVSTQRFGGLCQWLIALINLVGGNIDQPGGMMFPAPPIDFTAIGPAGHYNRHQSRVRGLPEFAGELPASAMAEEMLRPGEGQVRALLTIAGNPVLSTPNGVQLERALDGLDFMVSIDPYLNETTRFADLILPPASPLAHDHYDMVFHHFAVRDTQRFSEAIFPPREGALLDWEIFNGLGKALAKALDTTFQPLPSPRQVVDHGLSVSGLSVQQLLESPSGIDRGPLRSNLLERIKTPDGLIHCDVAECLADIDRVDQGLQQPPTDDLLLIGRRHVRCNNSWMHNSQRLVKGKSRTALLIHPQDAERLGLSEGASARLSSRVGEATVTVSITDSLMAGVVSLPHGWGHQRPGVRLGVASQYSAPSANDLTDDRWLDSLSGNAAVNGVPVKVQPLSGD</sequence>
<dbReference type="PANTHER" id="PTHR43105">
    <property type="entry name" value="RESPIRATORY NITRATE REDUCTASE"/>
    <property type="match status" value="1"/>
</dbReference>
<keyword evidence="1" id="KW-0004">4Fe-4S</keyword>
<dbReference type="GO" id="GO:0045333">
    <property type="term" value="P:cellular respiration"/>
    <property type="evidence" value="ECO:0007669"/>
    <property type="project" value="UniProtKB-ARBA"/>
</dbReference>
<name>A0A3P3VP59_9GAMM</name>
<dbReference type="SUPFAM" id="SSF53706">
    <property type="entry name" value="Formate dehydrogenase/DMSO reductase, domains 1-3"/>
    <property type="match status" value="1"/>
</dbReference>
<dbReference type="AlphaFoldDB" id="A0A3P3VP59"/>
<evidence type="ECO:0000256" key="3">
    <source>
        <dbReference type="ARBA" id="ARBA00023002"/>
    </source>
</evidence>
<evidence type="ECO:0000259" key="6">
    <source>
        <dbReference type="PROSITE" id="PS51669"/>
    </source>
</evidence>
<keyword evidence="4" id="KW-0408">Iron</keyword>
<reference evidence="7 8" key="1">
    <citation type="submission" date="2018-08" db="EMBL/GenBank/DDBJ databases">
        <authorList>
            <person name="Khan S.A."/>
        </authorList>
    </citation>
    <scope>NUCLEOTIDE SEQUENCE [LARGE SCALE GENOMIC DNA]</scope>
    <source>
        <strain evidence="7 8">GTF-13</strain>
    </source>
</reference>
<evidence type="ECO:0000313" key="7">
    <source>
        <dbReference type="EMBL" id="RRJ84137.1"/>
    </source>
</evidence>
<dbReference type="EMBL" id="QWEZ01000001">
    <property type="protein sequence ID" value="RRJ84137.1"/>
    <property type="molecule type" value="Genomic_DNA"/>
</dbReference>
<reference evidence="7 8" key="2">
    <citation type="submission" date="2018-12" db="EMBL/GenBank/DDBJ databases">
        <title>Simiduia agarivorans gen. nov., sp. nov., a marine, agarolytic bacterium isolated from shallow coastal water from Keelung, Taiwan.</title>
        <authorList>
            <person name="Shieh W.Y."/>
        </authorList>
    </citation>
    <scope>NUCLEOTIDE SEQUENCE [LARGE SCALE GENOMIC DNA]</scope>
    <source>
        <strain evidence="7 8">GTF-13</strain>
    </source>
</reference>
<gene>
    <name evidence="7" type="ORF">D0544_03180</name>
</gene>
<dbReference type="RefSeq" id="WP_125014563.1">
    <property type="nucleotide sequence ID" value="NZ_QWEZ01000001.1"/>
</dbReference>
<dbReference type="InterPro" id="IPR006656">
    <property type="entry name" value="Mopterin_OxRdtase"/>
</dbReference>
<proteinExistence type="predicted"/>
<dbReference type="GO" id="GO:0046872">
    <property type="term" value="F:metal ion binding"/>
    <property type="evidence" value="ECO:0007669"/>
    <property type="project" value="UniProtKB-KW"/>
</dbReference>
<keyword evidence="2" id="KW-0479">Metal-binding</keyword>
<dbReference type="InterPro" id="IPR006657">
    <property type="entry name" value="MoPterin_dinucl-bd_dom"/>
</dbReference>
<dbReference type="PANTHER" id="PTHR43105:SF9">
    <property type="entry name" value="NADPH-FE(3+) OXIDOREDUCTASE SUBUNIT ALPHA"/>
    <property type="match status" value="1"/>
</dbReference>
<organism evidence="7 8">
    <name type="scientific">Aestuariirhabdus litorea</name>
    <dbReference type="NCBI Taxonomy" id="2528527"/>
    <lineage>
        <taxon>Bacteria</taxon>
        <taxon>Pseudomonadati</taxon>
        <taxon>Pseudomonadota</taxon>
        <taxon>Gammaproteobacteria</taxon>
        <taxon>Oceanospirillales</taxon>
        <taxon>Aestuariirhabdaceae</taxon>
        <taxon>Aestuariirhabdus</taxon>
    </lineage>
</organism>
<dbReference type="PROSITE" id="PS51669">
    <property type="entry name" value="4FE4S_MOW_BIS_MGD"/>
    <property type="match status" value="1"/>
</dbReference>
<dbReference type="SMART" id="SM00926">
    <property type="entry name" value="Molybdop_Fe4S4"/>
    <property type="match status" value="1"/>
</dbReference>
<evidence type="ECO:0000256" key="5">
    <source>
        <dbReference type="ARBA" id="ARBA00023014"/>
    </source>
</evidence>
<dbReference type="Gene3D" id="2.40.40.20">
    <property type="match status" value="1"/>
</dbReference>
<dbReference type="GO" id="GO:0016020">
    <property type="term" value="C:membrane"/>
    <property type="evidence" value="ECO:0007669"/>
    <property type="project" value="TreeGrafter"/>
</dbReference>
<dbReference type="GO" id="GO:0043546">
    <property type="term" value="F:molybdopterin cofactor binding"/>
    <property type="evidence" value="ECO:0007669"/>
    <property type="project" value="InterPro"/>
</dbReference>